<dbReference type="VEuPathDB" id="AmoebaDB:NfTy_030860"/>
<feature type="compositionally biased region" description="Polar residues" evidence="4">
    <location>
        <begin position="16"/>
        <end position="26"/>
    </location>
</feature>
<dbReference type="GO" id="GO:0003697">
    <property type="term" value="F:single-stranded DNA binding"/>
    <property type="evidence" value="ECO:0007669"/>
    <property type="project" value="TreeGrafter"/>
</dbReference>
<reference evidence="5 6" key="1">
    <citation type="journal article" date="2019" name="Sci. Rep.">
        <title>Nanopore sequencing improves the draft genome of the human pathogenic amoeba Naegleria fowleri.</title>
        <authorList>
            <person name="Liechti N."/>
            <person name="Schurch N."/>
            <person name="Bruggmann R."/>
            <person name="Wittwer M."/>
        </authorList>
    </citation>
    <scope>NUCLEOTIDE SEQUENCE [LARGE SCALE GENOMIC DNA]</scope>
    <source>
        <strain evidence="5 6">ATCC 30894</strain>
    </source>
</reference>
<feature type="region of interest" description="Disordered" evidence="4">
    <location>
        <begin position="1"/>
        <end position="28"/>
    </location>
</feature>
<protein>
    <recommendedName>
        <fullName evidence="7">OB domain-containing protein</fullName>
    </recommendedName>
</protein>
<comment type="caution">
    <text evidence="5">The sequence shown here is derived from an EMBL/GenBank/DDBJ whole genome shotgun (WGS) entry which is preliminary data.</text>
</comment>
<dbReference type="RefSeq" id="XP_044569450.1">
    <property type="nucleotide sequence ID" value="XM_044709986.1"/>
</dbReference>
<dbReference type="GO" id="GO:0000781">
    <property type="term" value="C:chromosome, telomeric region"/>
    <property type="evidence" value="ECO:0007669"/>
    <property type="project" value="TreeGrafter"/>
</dbReference>
<dbReference type="GO" id="GO:0005662">
    <property type="term" value="C:DNA replication factor A complex"/>
    <property type="evidence" value="ECO:0007669"/>
    <property type="project" value="TreeGrafter"/>
</dbReference>
<dbReference type="OMA" id="INEFTTH"/>
<dbReference type="PANTHER" id="PTHR13989">
    <property type="entry name" value="REPLICATION PROTEIN A-RELATED"/>
    <property type="match status" value="1"/>
</dbReference>
<dbReference type="Proteomes" id="UP000444721">
    <property type="component" value="Unassembled WGS sequence"/>
</dbReference>
<proteinExistence type="predicted"/>
<evidence type="ECO:0000313" key="6">
    <source>
        <dbReference type="Proteomes" id="UP000444721"/>
    </source>
</evidence>
<dbReference type="GO" id="GO:0006289">
    <property type="term" value="P:nucleotide-excision repair"/>
    <property type="evidence" value="ECO:0007669"/>
    <property type="project" value="TreeGrafter"/>
</dbReference>
<gene>
    <name evidence="5" type="ORF">FDP41_000636</name>
</gene>
<dbReference type="Gene3D" id="2.40.50.140">
    <property type="entry name" value="Nucleic acid-binding proteins"/>
    <property type="match status" value="1"/>
</dbReference>
<dbReference type="OrthoDB" id="25571at2759"/>
<evidence type="ECO:0000256" key="3">
    <source>
        <dbReference type="ARBA" id="ARBA00023242"/>
    </source>
</evidence>
<dbReference type="GO" id="GO:0006260">
    <property type="term" value="P:DNA replication"/>
    <property type="evidence" value="ECO:0007669"/>
    <property type="project" value="TreeGrafter"/>
</dbReference>
<evidence type="ECO:0000256" key="1">
    <source>
        <dbReference type="ARBA" id="ARBA00004123"/>
    </source>
</evidence>
<name>A0A6A5C615_NAEFO</name>
<dbReference type="SUPFAM" id="SSF50249">
    <property type="entry name" value="Nucleic acid-binding proteins"/>
    <property type="match status" value="1"/>
</dbReference>
<keyword evidence="3" id="KW-0539">Nucleus</keyword>
<dbReference type="GeneID" id="68107854"/>
<accession>A0A6A5C615</accession>
<dbReference type="VEuPathDB" id="AmoebaDB:FDP41_000636"/>
<dbReference type="InterPro" id="IPR012340">
    <property type="entry name" value="NA-bd_OB-fold"/>
</dbReference>
<comment type="subcellular location">
    <subcellularLocation>
        <location evidence="1">Nucleus</location>
    </subcellularLocation>
</comment>
<dbReference type="PANTHER" id="PTHR13989:SF16">
    <property type="entry name" value="REPLICATION PROTEIN A2"/>
    <property type="match status" value="1"/>
</dbReference>
<organism evidence="5 6">
    <name type="scientific">Naegleria fowleri</name>
    <name type="common">Brain eating amoeba</name>
    <dbReference type="NCBI Taxonomy" id="5763"/>
    <lineage>
        <taxon>Eukaryota</taxon>
        <taxon>Discoba</taxon>
        <taxon>Heterolobosea</taxon>
        <taxon>Tetramitia</taxon>
        <taxon>Eutetramitia</taxon>
        <taxon>Vahlkampfiidae</taxon>
        <taxon>Naegleria</taxon>
    </lineage>
</organism>
<evidence type="ECO:0008006" key="7">
    <source>
        <dbReference type="Google" id="ProtNLM"/>
    </source>
</evidence>
<sequence>MLHNNMMDPSHDGSDPHNTSGHNLGQQAPEKEPLTVIPLNIRQVISCPAVSLTKFSLNIPNAPKQKILDQITVVGQVIKFHKTAQNRMDLFIDDGTGRICVRCYLDFKKFEIEPNMFVRVFGSIACDDKTGTRYILGANMSYVSDFNEFTTHLLDCIVAHLHYQFGPLSKQGTREAHNHTSIQQPEDIIPIVYDLIVQHGDISFEDLLQASGVGYENLVSALEKLFGASHVEAVPGTHDRYRPVQQPYQ</sequence>
<dbReference type="InterPro" id="IPR040260">
    <property type="entry name" value="RFA2-like"/>
</dbReference>
<evidence type="ECO:0000313" key="5">
    <source>
        <dbReference type="EMBL" id="KAF0984737.1"/>
    </source>
</evidence>
<evidence type="ECO:0000256" key="4">
    <source>
        <dbReference type="SAM" id="MobiDB-lite"/>
    </source>
</evidence>
<dbReference type="GO" id="GO:0000724">
    <property type="term" value="P:double-strand break repair via homologous recombination"/>
    <property type="evidence" value="ECO:0007669"/>
    <property type="project" value="TreeGrafter"/>
</dbReference>
<dbReference type="VEuPathDB" id="AmoebaDB:NF0092640"/>
<dbReference type="AlphaFoldDB" id="A0A6A5C615"/>
<dbReference type="EMBL" id="VFQX01000002">
    <property type="protein sequence ID" value="KAF0984737.1"/>
    <property type="molecule type" value="Genomic_DNA"/>
</dbReference>
<evidence type="ECO:0000256" key="2">
    <source>
        <dbReference type="ARBA" id="ARBA00023125"/>
    </source>
</evidence>
<keyword evidence="6" id="KW-1185">Reference proteome</keyword>
<dbReference type="GO" id="GO:0035861">
    <property type="term" value="C:site of double-strand break"/>
    <property type="evidence" value="ECO:0007669"/>
    <property type="project" value="TreeGrafter"/>
</dbReference>
<keyword evidence="2" id="KW-0238">DNA-binding</keyword>